<keyword evidence="4" id="KW-1185">Reference proteome</keyword>
<keyword evidence="1" id="KW-0560">Oxidoreductase</keyword>
<gene>
    <name evidence="3" type="ORF">HII31_04831</name>
</gene>
<dbReference type="Proteomes" id="UP000660729">
    <property type="component" value="Unassembled WGS sequence"/>
</dbReference>
<dbReference type="InterPro" id="IPR003819">
    <property type="entry name" value="TauD/TfdA-like"/>
</dbReference>
<evidence type="ECO:0000313" key="3">
    <source>
        <dbReference type="EMBL" id="KAF7193762.1"/>
    </source>
</evidence>
<dbReference type="AlphaFoldDB" id="A0A8H6RN90"/>
<feature type="domain" description="TauD/TfdA-like" evidence="2">
    <location>
        <begin position="203"/>
        <end position="447"/>
    </location>
</feature>
<dbReference type="Pfam" id="PF02668">
    <property type="entry name" value="TauD"/>
    <property type="match status" value="1"/>
</dbReference>
<evidence type="ECO:0000313" key="4">
    <source>
        <dbReference type="Proteomes" id="UP000660729"/>
    </source>
</evidence>
<name>A0A8H6RN90_9PEZI</name>
<sequence>MIPKRRFALRPAKMPQTWILSMPSHKATVSQTSTFRILYACWSTGLSFWSVSDWLLSVTSVSRDDSLSCTADSTLKQLLGQSGAMAEQAGQQYYSQGLRQKFLLDEKKTISANPQQTYADIKYEIDEAKYKERNAKVLAAGNLATTVPSGFPEKLGGPLIWSSSDFQDENEYIIRLSKSDIEEITSALKHFKDLELEGDEVDEKSFPLPTLGPRLESASNDVYNGRGFTIVRGLDPESFSLEDYTIVYLGVSSYIAERRGKQDQRGSMLMHVMARDVTDEDPKNKDKPFHTDVVTDTLALITQQCSAEGGRSVIASAWTIYNELAATRPDILHTLAASDWPFDTYGRKPAYYSRAILYYYHEKAIMSFSRRLLVGHDPREPRTPGIPGLTEIQAEALGALHFIAEKHAIRPTMEKGDMRFINNMAILHRREAFVNSADSERHLIRVWLNNPEKCWDLPDPLKLAWARVFDDDERDVNWDIRPLRNADGRVIRAGGSCD</sequence>
<evidence type="ECO:0000256" key="1">
    <source>
        <dbReference type="ARBA" id="ARBA00023002"/>
    </source>
</evidence>
<organism evidence="3 4">
    <name type="scientific">Pseudocercospora fuligena</name>
    <dbReference type="NCBI Taxonomy" id="685502"/>
    <lineage>
        <taxon>Eukaryota</taxon>
        <taxon>Fungi</taxon>
        <taxon>Dikarya</taxon>
        <taxon>Ascomycota</taxon>
        <taxon>Pezizomycotina</taxon>
        <taxon>Dothideomycetes</taxon>
        <taxon>Dothideomycetidae</taxon>
        <taxon>Mycosphaerellales</taxon>
        <taxon>Mycosphaerellaceae</taxon>
        <taxon>Pseudocercospora</taxon>
    </lineage>
</organism>
<comment type="caution">
    <text evidence="3">The sequence shown here is derived from an EMBL/GenBank/DDBJ whole genome shotgun (WGS) entry which is preliminary data.</text>
</comment>
<dbReference type="InterPro" id="IPR050411">
    <property type="entry name" value="AlphaKG_dependent_hydroxylases"/>
</dbReference>
<dbReference type="InterPro" id="IPR042098">
    <property type="entry name" value="TauD-like_sf"/>
</dbReference>
<dbReference type="SUPFAM" id="SSF51197">
    <property type="entry name" value="Clavaminate synthase-like"/>
    <property type="match status" value="1"/>
</dbReference>
<reference evidence="3" key="1">
    <citation type="submission" date="2020-04" db="EMBL/GenBank/DDBJ databases">
        <title>Draft genome resource of the tomato pathogen Pseudocercospora fuligena.</title>
        <authorList>
            <person name="Zaccaron A."/>
        </authorList>
    </citation>
    <scope>NUCLEOTIDE SEQUENCE</scope>
    <source>
        <strain evidence="3">PF001</strain>
    </source>
</reference>
<dbReference type="PANTHER" id="PTHR10696">
    <property type="entry name" value="GAMMA-BUTYROBETAINE HYDROXYLASE-RELATED"/>
    <property type="match status" value="1"/>
</dbReference>
<dbReference type="PANTHER" id="PTHR10696:SF49">
    <property type="entry name" value="TAUD_TFDA-LIKE DOMAIN-CONTAINING PROTEIN"/>
    <property type="match status" value="1"/>
</dbReference>
<dbReference type="Gene3D" id="3.60.130.10">
    <property type="entry name" value="Clavaminate synthase-like"/>
    <property type="match status" value="1"/>
</dbReference>
<accession>A0A8H6RN90</accession>
<dbReference type="EMBL" id="JABCIY010000071">
    <property type="protein sequence ID" value="KAF7193762.1"/>
    <property type="molecule type" value="Genomic_DNA"/>
</dbReference>
<protein>
    <submittedName>
        <fullName evidence="3">Taurine hydroxylase-like protein SAT17</fullName>
    </submittedName>
</protein>
<dbReference type="GO" id="GO:0016491">
    <property type="term" value="F:oxidoreductase activity"/>
    <property type="evidence" value="ECO:0007669"/>
    <property type="project" value="UniProtKB-KW"/>
</dbReference>
<dbReference type="OrthoDB" id="272271at2759"/>
<proteinExistence type="predicted"/>
<evidence type="ECO:0000259" key="2">
    <source>
        <dbReference type="Pfam" id="PF02668"/>
    </source>
</evidence>